<name>A0A8R1E9A4_CAEJA</name>
<keyword evidence="2" id="KW-1185">Reference proteome</keyword>
<dbReference type="Proteomes" id="UP000005237">
    <property type="component" value="Unassembled WGS sequence"/>
</dbReference>
<dbReference type="AlphaFoldDB" id="A0A8R1E9A4"/>
<dbReference type="EnsemblMetazoa" id="CJA31009.1">
    <property type="protein sequence ID" value="CJA31009.1"/>
    <property type="gene ID" value="WBGene00206856"/>
</dbReference>
<evidence type="ECO:0000313" key="2">
    <source>
        <dbReference type="Proteomes" id="UP000005237"/>
    </source>
</evidence>
<protein>
    <submittedName>
        <fullName evidence="1">Uncharacterized protein</fullName>
    </submittedName>
</protein>
<sequence length="90" mass="10210">MPRHKDINAYEMDRWMPPKVCHHDTQEPVDSCKEEGNKEPIHIETIIYNSYALVGQLTILGKRGFGFHVLWRLATNWQGSAGGEMNLSGG</sequence>
<reference evidence="2" key="1">
    <citation type="submission" date="2010-08" db="EMBL/GenBank/DDBJ databases">
        <authorList>
            <consortium name="Caenorhabditis japonica Sequencing Consortium"/>
            <person name="Wilson R.K."/>
        </authorList>
    </citation>
    <scope>NUCLEOTIDE SEQUENCE [LARGE SCALE GENOMIC DNA]</scope>
    <source>
        <strain evidence="2">DF5081</strain>
    </source>
</reference>
<evidence type="ECO:0000313" key="1">
    <source>
        <dbReference type="EnsemblMetazoa" id="CJA31009.1"/>
    </source>
</evidence>
<proteinExistence type="predicted"/>
<reference evidence="1" key="2">
    <citation type="submission" date="2022-06" db="UniProtKB">
        <authorList>
            <consortium name="EnsemblMetazoa"/>
        </authorList>
    </citation>
    <scope>IDENTIFICATION</scope>
    <source>
        <strain evidence="1">DF5081</strain>
    </source>
</reference>
<accession>A0A8R1E9A4</accession>
<organism evidence="1 2">
    <name type="scientific">Caenorhabditis japonica</name>
    <dbReference type="NCBI Taxonomy" id="281687"/>
    <lineage>
        <taxon>Eukaryota</taxon>
        <taxon>Metazoa</taxon>
        <taxon>Ecdysozoa</taxon>
        <taxon>Nematoda</taxon>
        <taxon>Chromadorea</taxon>
        <taxon>Rhabditida</taxon>
        <taxon>Rhabditina</taxon>
        <taxon>Rhabditomorpha</taxon>
        <taxon>Rhabditoidea</taxon>
        <taxon>Rhabditidae</taxon>
        <taxon>Peloderinae</taxon>
        <taxon>Caenorhabditis</taxon>
    </lineage>
</organism>